<evidence type="ECO:0000313" key="2">
    <source>
        <dbReference type="Proteomes" id="UP001599542"/>
    </source>
</evidence>
<proteinExistence type="predicted"/>
<organism evidence="1 2">
    <name type="scientific">Kitasatospora phosalacinea</name>
    <dbReference type="NCBI Taxonomy" id="2065"/>
    <lineage>
        <taxon>Bacteria</taxon>
        <taxon>Bacillati</taxon>
        <taxon>Actinomycetota</taxon>
        <taxon>Actinomycetes</taxon>
        <taxon>Kitasatosporales</taxon>
        <taxon>Streptomycetaceae</taxon>
        <taxon>Kitasatospora</taxon>
    </lineage>
</organism>
<gene>
    <name evidence="1" type="ORF">ACFW6T_15940</name>
</gene>
<accession>A0ABW6GL54</accession>
<evidence type="ECO:0000313" key="1">
    <source>
        <dbReference type="EMBL" id="MFE1353473.1"/>
    </source>
</evidence>
<dbReference type="Proteomes" id="UP001599542">
    <property type="component" value="Unassembled WGS sequence"/>
</dbReference>
<comment type="caution">
    <text evidence="1">The sequence shown here is derived from an EMBL/GenBank/DDBJ whole genome shotgun (WGS) entry which is preliminary data.</text>
</comment>
<dbReference type="Gene3D" id="3.40.50.11190">
    <property type="match status" value="1"/>
</dbReference>
<name>A0ABW6GL54_9ACTN</name>
<dbReference type="Gene3D" id="3.40.50.2000">
    <property type="entry name" value="Glycogen Phosphorylase B"/>
    <property type="match status" value="1"/>
</dbReference>
<reference evidence="1 2" key="1">
    <citation type="submission" date="2024-09" db="EMBL/GenBank/DDBJ databases">
        <title>The Natural Products Discovery Center: Release of the First 8490 Sequenced Strains for Exploring Actinobacteria Biosynthetic Diversity.</title>
        <authorList>
            <person name="Kalkreuter E."/>
            <person name="Kautsar S.A."/>
            <person name="Yang D."/>
            <person name="Bader C.D."/>
            <person name="Teijaro C.N."/>
            <person name="Fluegel L."/>
            <person name="Davis C.M."/>
            <person name="Simpson J.R."/>
            <person name="Lauterbach L."/>
            <person name="Steele A.D."/>
            <person name="Gui C."/>
            <person name="Meng S."/>
            <person name="Li G."/>
            <person name="Viehrig K."/>
            <person name="Ye F."/>
            <person name="Su P."/>
            <person name="Kiefer A.F."/>
            <person name="Nichols A."/>
            <person name="Cepeda A.J."/>
            <person name="Yan W."/>
            <person name="Fan B."/>
            <person name="Jiang Y."/>
            <person name="Adhikari A."/>
            <person name="Zheng C.-J."/>
            <person name="Schuster L."/>
            <person name="Cowan T.M."/>
            <person name="Smanski M.J."/>
            <person name="Chevrette M.G."/>
            <person name="De Carvalho L.P.S."/>
            <person name="Shen B."/>
        </authorList>
    </citation>
    <scope>NUCLEOTIDE SEQUENCE [LARGE SCALE GENOMIC DNA]</scope>
    <source>
        <strain evidence="1 2">NPDC058753</strain>
    </source>
</reference>
<sequence length="383" mass="37624">MAVVSDRSAASPADGARPLRVGLRADASAAVGGGHVMRCLALAEELRRQGAEAVLLGSVDGLDWLREQLAERRLELLPGPSDPAGLVAAARAAALDAVVLDSYALAAECSAALRSAGLPVAVIVDGTTRGQSADLVIDQAVGSPDMSSVLPETTGGAGEAGGERPRRLGGFEHALVRGAVLAARDRAGSGAGPGSGPGAVPHVLCFFGATDPYGAAPDAVAALLATGLPVRLTVVAAGPGARGAVEALAVGPGQAVRVTPPVADLPGLAREADAVVTAAGSSVLDLLCLGRAVAVLVVAEAQWPVYRAVVDAGLVVGLGALESLRGAGGARVRAVAALRELLSDGSARAGLGRRGAAAVDGLGCARAAGALLGLARSGRERTG</sequence>
<dbReference type="RefSeq" id="WP_380327456.1">
    <property type="nucleotide sequence ID" value="NZ_JBHYPW010000039.1"/>
</dbReference>
<dbReference type="SUPFAM" id="SSF53756">
    <property type="entry name" value="UDP-Glycosyltransferase/glycogen phosphorylase"/>
    <property type="match status" value="1"/>
</dbReference>
<protein>
    <submittedName>
        <fullName evidence="1">Uncharacterized protein</fullName>
    </submittedName>
</protein>
<keyword evidence="2" id="KW-1185">Reference proteome</keyword>
<dbReference type="EMBL" id="JBHYPX010000029">
    <property type="protein sequence ID" value="MFE1353473.1"/>
    <property type="molecule type" value="Genomic_DNA"/>
</dbReference>